<sequence>MKKIITTVGTSLFNNFAEANNTDAIVKPKTTGKKGALINEPHSNWDNAGVMKNINAVKGHKPFIDWISNNLATCCAEISSLIKIAETEKDDLEVYLLATDTVLSLLAAEMIQKQTIPHPHGKKIDLKFEPEKDVIEGLQVLDANEFQDIGLHELIKLISELTSNFDFDIIKDFAFNITGGYKGLIPYLTILSQIYSIPAYYIFEESDSLIKIPLLPINFDWQIAHRFLSIKRKVQDFSSLNPSSKKLCFLRDNNLVESNPPYFLTPFGKLLSAFSDSDFQHQEDKLGGGVMEYKWYEKYVQDHLNASEDIEQIYRSVFSDGSHTMSILLEEKNVSIPATNILPEVDLIVETKTSIILVESKAYRTAIGKLDEVKDRIKRRCEFFIDIITSKRLEYHLCLNLKENPDSKVLERMTNTKEDIISFIKSSTQIEKTHFEIHYSVYDDSLQNLIKSSSHDITFSNI</sequence>
<dbReference type="Pfam" id="PF09651">
    <property type="entry name" value="Cas_APE2256"/>
    <property type="match status" value="1"/>
</dbReference>
<dbReference type="OrthoDB" id="1803092at2"/>
<reference evidence="2 3" key="1">
    <citation type="submission" date="2008-06" db="EMBL/GenBank/DDBJ databases">
        <title>Complete sequence of Chloroherpeton thalassium ATCC 35110.</title>
        <authorList>
            <consortium name="US DOE Joint Genome Institute"/>
            <person name="Lucas S."/>
            <person name="Copeland A."/>
            <person name="Lapidus A."/>
            <person name="Glavina del Rio T."/>
            <person name="Dalin E."/>
            <person name="Tice H."/>
            <person name="Bruce D."/>
            <person name="Goodwin L."/>
            <person name="Pitluck S."/>
            <person name="Schmutz J."/>
            <person name="Larimer F."/>
            <person name="Land M."/>
            <person name="Hauser L."/>
            <person name="Kyrpides N."/>
            <person name="Mikhailova N."/>
            <person name="Liu Z."/>
            <person name="Li T."/>
            <person name="Zhao F."/>
            <person name="Overmann J."/>
            <person name="Bryant D.A."/>
            <person name="Richardson P."/>
        </authorList>
    </citation>
    <scope>NUCLEOTIDE SEQUENCE [LARGE SCALE GENOMIC DNA]</scope>
    <source>
        <strain evidence="3">ATCC 35110 / GB-78</strain>
    </source>
</reference>
<evidence type="ECO:0000313" key="3">
    <source>
        <dbReference type="Proteomes" id="UP000001208"/>
    </source>
</evidence>
<accession>B3QXD6</accession>
<feature type="domain" description="CRISPR system ring nuclease SSO1393-like" evidence="1">
    <location>
        <begin position="73"/>
        <end position="215"/>
    </location>
</feature>
<name>B3QXD6_CHLT3</name>
<evidence type="ECO:0000259" key="1">
    <source>
        <dbReference type="Pfam" id="PF09651"/>
    </source>
</evidence>
<dbReference type="HOGENOM" id="CLU_602372_0_0_10"/>
<dbReference type="KEGG" id="cts:Ctha_0945"/>
<gene>
    <name evidence="2" type="ordered locus">Ctha_0945</name>
</gene>
<dbReference type="Gene3D" id="3.40.50.10770">
    <property type="entry name" value="Hypothetical protein VC1899 like domain (Restriction endonuclease-like)"/>
    <property type="match status" value="1"/>
</dbReference>
<keyword evidence="3" id="KW-1185">Reference proteome</keyword>
<dbReference type="Proteomes" id="UP000001208">
    <property type="component" value="Chromosome"/>
</dbReference>
<dbReference type="EMBL" id="CP001100">
    <property type="protein sequence ID" value="ACF13410.1"/>
    <property type="molecule type" value="Genomic_DNA"/>
</dbReference>
<organism evidence="2 3">
    <name type="scientific">Chloroherpeton thalassium (strain ATCC 35110 / GB-78)</name>
    <dbReference type="NCBI Taxonomy" id="517418"/>
    <lineage>
        <taxon>Bacteria</taxon>
        <taxon>Pseudomonadati</taxon>
        <taxon>Chlorobiota</taxon>
        <taxon>Chlorobiia</taxon>
        <taxon>Chlorobiales</taxon>
        <taxon>Chloroherpetonaceae</taxon>
        <taxon>Chloroherpeton</taxon>
    </lineage>
</organism>
<dbReference type="InterPro" id="IPR013442">
    <property type="entry name" value="SSO1393-like"/>
</dbReference>
<dbReference type="eggNOG" id="COG4006">
    <property type="taxonomic scope" value="Bacteria"/>
</dbReference>
<dbReference type="RefSeq" id="WP_012499494.1">
    <property type="nucleotide sequence ID" value="NC_011026.1"/>
</dbReference>
<evidence type="ECO:0000313" key="2">
    <source>
        <dbReference type="EMBL" id="ACF13410.1"/>
    </source>
</evidence>
<dbReference type="STRING" id="517418.Ctha_0945"/>
<dbReference type="AlphaFoldDB" id="B3QXD6"/>
<protein>
    <recommendedName>
        <fullName evidence="1">CRISPR system ring nuclease SSO1393-like domain-containing protein</fullName>
    </recommendedName>
</protein>
<proteinExistence type="predicted"/>